<dbReference type="Proteomes" id="UP001222800">
    <property type="component" value="Chromosome"/>
</dbReference>
<name>A0ABY8EK83_9FIRM</name>
<dbReference type="EMBL" id="CP120733">
    <property type="protein sequence ID" value="WFD11473.1"/>
    <property type="molecule type" value="Genomic_DNA"/>
</dbReference>
<evidence type="ECO:0000313" key="2">
    <source>
        <dbReference type="Proteomes" id="UP001222800"/>
    </source>
</evidence>
<organism evidence="1 2">
    <name type="scientific">Tepidibacter hydrothermalis</name>
    <dbReference type="NCBI Taxonomy" id="3036126"/>
    <lineage>
        <taxon>Bacteria</taxon>
        <taxon>Bacillati</taxon>
        <taxon>Bacillota</taxon>
        <taxon>Clostridia</taxon>
        <taxon>Peptostreptococcales</taxon>
        <taxon>Peptostreptococcaceae</taxon>
        <taxon>Tepidibacter</taxon>
    </lineage>
</organism>
<keyword evidence="2" id="KW-1185">Reference proteome</keyword>
<reference evidence="1 2" key="1">
    <citation type="submission" date="2023-03" db="EMBL/GenBank/DDBJ databases">
        <title>Complete genome sequence of Tepidibacter sp. SWIR-1, isolated from a deep-sea hydrothermal vent.</title>
        <authorList>
            <person name="Li X."/>
        </authorList>
    </citation>
    <scope>NUCLEOTIDE SEQUENCE [LARGE SCALE GENOMIC DNA]</scope>
    <source>
        <strain evidence="1 2">SWIR-1</strain>
    </source>
</reference>
<sequence length="279" mass="32555">MNYKILSKQEAFNEITKKDDFIQAVNIFEMMMKMSSHSEVTMHQYIKHLGTTVQEWEVYEKNKLEFILDLCNAAIEKKMSNIHLKINLAKTDGRDEYNSAYTRGNTIYLPPNKIKYETNRLVRLILHEIFHIITRTNRMLKKSIYSLIGYELINPIELSKKLDILYLVNPDCPFIDSFRVVRRNGVKCNVSPIITLNKNLSEIDTSVDIFKSIELKYIEIIEEAGVYSSGSILYDITELNVEENEKAFLLNQPEEILAEEFVSFILGEVTKIDFDKVFK</sequence>
<dbReference type="RefSeq" id="WP_277733548.1">
    <property type="nucleotide sequence ID" value="NZ_CP120733.1"/>
</dbReference>
<protein>
    <submittedName>
        <fullName evidence="1">Uncharacterized protein</fullName>
    </submittedName>
</protein>
<proteinExistence type="predicted"/>
<gene>
    <name evidence="1" type="ORF">P4S50_05195</name>
</gene>
<evidence type="ECO:0000313" key="1">
    <source>
        <dbReference type="EMBL" id="WFD11473.1"/>
    </source>
</evidence>
<accession>A0ABY8EK83</accession>